<dbReference type="Proteomes" id="UP000193570">
    <property type="component" value="Unassembled WGS sequence"/>
</dbReference>
<keyword evidence="1" id="KW-0472">Membrane</keyword>
<keyword evidence="2" id="KW-0732">Signal</keyword>
<organism evidence="3 4">
    <name type="scientific">Roseivivax jejudonensis</name>
    <dbReference type="NCBI Taxonomy" id="1529041"/>
    <lineage>
        <taxon>Bacteria</taxon>
        <taxon>Pseudomonadati</taxon>
        <taxon>Pseudomonadota</taxon>
        <taxon>Alphaproteobacteria</taxon>
        <taxon>Rhodobacterales</taxon>
        <taxon>Roseobacteraceae</taxon>
        <taxon>Roseivivax</taxon>
    </lineage>
</organism>
<feature type="chain" id="PRO_5010859824" description="ABC transmembrane type-1 domain-containing protein" evidence="2">
    <location>
        <begin position="27"/>
        <end position="269"/>
    </location>
</feature>
<reference evidence="3 4" key="1">
    <citation type="submission" date="2017-03" db="EMBL/GenBank/DDBJ databases">
        <authorList>
            <person name="Afonso C.L."/>
            <person name="Miller P.J."/>
            <person name="Scott M.A."/>
            <person name="Spackman E."/>
            <person name="Goraichik I."/>
            <person name="Dimitrov K.M."/>
            <person name="Suarez D.L."/>
            <person name="Swayne D.E."/>
        </authorList>
    </citation>
    <scope>NUCLEOTIDE SEQUENCE [LARGE SCALE GENOMIC DNA]</scope>
    <source>
        <strain evidence="3 4">CECT 8625</strain>
    </source>
</reference>
<evidence type="ECO:0000256" key="1">
    <source>
        <dbReference type="SAM" id="Phobius"/>
    </source>
</evidence>
<keyword evidence="4" id="KW-1185">Reference proteome</keyword>
<feature type="transmembrane region" description="Helical" evidence="1">
    <location>
        <begin position="108"/>
        <end position="126"/>
    </location>
</feature>
<protein>
    <recommendedName>
        <fullName evidence="5">ABC transmembrane type-1 domain-containing protein</fullName>
    </recommendedName>
</protein>
<keyword evidence="1" id="KW-1133">Transmembrane helix</keyword>
<gene>
    <name evidence="3" type="ORF">ROJ8625_02404</name>
</gene>
<dbReference type="OrthoDB" id="7841833at2"/>
<feature type="signal peptide" evidence="2">
    <location>
        <begin position="1"/>
        <end position="26"/>
    </location>
</feature>
<accession>A0A1X6ZEU6</accession>
<evidence type="ECO:0000313" key="4">
    <source>
        <dbReference type="Proteomes" id="UP000193570"/>
    </source>
</evidence>
<dbReference type="RefSeq" id="WP_085792100.1">
    <property type="nucleotide sequence ID" value="NZ_FWFK01000004.1"/>
</dbReference>
<dbReference type="EMBL" id="FWFK01000004">
    <property type="protein sequence ID" value="SLN48971.1"/>
    <property type="molecule type" value="Genomic_DNA"/>
</dbReference>
<evidence type="ECO:0000313" key="3">
    <source>
        <dbReference type="EMBL" id="SLN48971.1"/>
    </source>
</evidence>
<dbReference type="AlphaFoldDB" id="A0A1X6ZEU6"/>
<name>A0A1X6ZEU6_9RHOB</name>
<feature type="transmembrane region" description="Helical" evidence="1">
    <location>
        <begin position="138"/>
        <end position="160"/>
    </location>
</feature>
<keyword evidence="1" id="KW-0812">Transmembrane</keyword>
<sequence>MRRAALALILAAGALAALLLHNPAVAGAERAASRVAVAAGAVYVSLRAINATLSVAQEVELGGSAVVSANAQPIKVLEPVDDTVERVAATVFAVSVVAATLSVAAEPLSVLGAGLLLAALVPWLLARRGRLGRVLDRAVVAGVALAFVLPALFWTGAGIADRLTEPRMAAARADLSEIADRARGISAAEAAIDGGTTSPDSFFDRTIEGVGDILGTVRTYRDSVAFFLGEADTILNASLTVIGLLLLEALILPIAVVSLALWVLQRRKP</sequence>
<proteinExistence type="predicted"/>
<evidence type="ECO:0000256" key="2">
    <source>
        <dbReference type="SAM" id="SignalP"/>
    </source>
</evidence>
<evidence type="ECO:0008006" key="5">
    <source>
        <dbReference type="Google" id="ProtNLM"/>
    </source>
</evidence>
<feature type="transmembrane region" description="Helical" evidence="1">
    <location>
        <begin position="241"/>
        <end position="264"/>
    </location>
</feature>